<evidence type="ECO:0000256" key="1">
    <source>
        <dbReference type="SAM" id="MobiDB-lite"/>
    </source>
</evidence>
<feature type="compositionally biased region" description="Polar residues" evidence="1">
    <location>
        <begin position="98"/>
        <end position="110"/>
    </location>
</feature>
<dbReference type="OrthoDB" id="2877062at2759"/>
<dbReference type="GeneID" id="66099981"/>
<protein>
    <submittedName>
        <fullName evidence="2">Uncharacterized protein</fullName>
    </submittedName>
</protein>
<dbReference type="EMBL" id="MU250554">
    <property type="protein sequence ID" value="KAG7442043.1"/>
    <property type="molecule type" value="Genomic_DNA"/>
</dbReference>
<keyword evidence="3" id="KW-1185">Reference proteome</keyword>
<feature type="compositionally biased region" description="Basic and acidic residues" evidence="1">
    <location>
        <begin position="58"/>
        <end position="67"/>
    </location>
</feature>
<reference evidence="2" key="1">
    <citation type="submission" date="2020-11" db="EMBL/GenBank/DDBJ databases">
        <title>Adaptations for nitrogen fixation in a non-lichenized fungal sporocarp promotes dispersal by wood-feeding termites.</title>
        <authorList>
            <consortium name="DOE Joint Genome Institute"/>
            <person name="Koch R.A."/>
            <person name="Yoon G."/>
            <person name="Arayal U."/>
            <person name="Lail K."/>
            <person name="Amirebrahimi M."/>
            <person name="Labutti K."/>
            <person name="Lipzen A."/>
            <person name="Riley R."/>
            <person name="Barry K."/>
            <person name="Henrissat B."/>
            <person name="Grigoriev I.V."/>
            <person name="Herr J.R."/>
            <person name="Aime M.C."/>
        </authorList>
    </citation>
    <scope>NUCLEOTIDE SEQUENCE</scope>
    <source>
        <strain evidence="2">MCA 3950</strain>
    </source>
</reference>
<sequence length="157" mass="17569">MSTKVHVEIPMHTTSARPRLVRANAPVRGTEKIVAEPANEIDSPPRVPVQSHASSYHRPPEQEREPDVETSSLFHGSPLRDTSTDDDQNQTPKEKKSNATSVLISRASAETQWPAIAKRLGYKARRPGENWKEYQERSLQNLSSALLKGSEQHQEIA</sequence>
<evidence type="ECO:0000313" key="3">
    <source>
        <dbReference type="Proteomes" id="UP000812287"/>
    </source>
</evidence>
<gene>
    <name evidence="2" type="ORF">BT62DRAFT_1010828</name>
</gene>
<evidence type="ECO:0000313" key="2">
    <source>
        <dbReference type="EMBL" id="KAG7442043.1"/>
    </source>
</evidence>
<proteinExistence type="predicted"/>
<dbReference type="AlphaFoldDB" id="A0A9P7VK45"/>
<organism evidence="2 3">
    <name type="scientific">Guyanagaster necrorhizus</name>
    <dbReference type="NCBI Taxonomy" id="856835"/>
    <lineage>
        <taxon>Eukaryota</taxon>
        <taxon>Fungi</taxon>
        <taxon>Dikarya</taxon>
        <taxon>Basidiomycota</taxon>
        <taxon>Agaricomycotina</taxon>
        <taxon>Agaricomycetes</taxon>
        <taxon>Agaricomycetidae</taxon>
        <taxon>Agaricales</taxon>
        <taxon>Marasmiineae</taxon>
        <taxon>Physalacriaceae</taxon>
        <taxon>Guyanagaster</taxon>
    </lineage>
</organism>
<name>A0A9P7VK45_9AGAR</name>
<accession>A0A9P7VK45</accession>
<comment type="caution">
    <text evidence="2">The sequence shown here is derived from an EMBL/GenBank/DDBJ whole genome shotgun (WGS) entry which is preliminary data.</text>
</comment>
<dbReference type="RefSeq" id="XP_043035543.1">
    <property type="nucleotide sequence ID" value="XM_043177694.1"/>
</dbReference>
<feature type="region of interest" description="Disordered" evidence="1">
    <location>
        <begin position="1"/>
        <end position="110"/>
    </location>
</feature>
<dbReference type="Proteomes" id="UP000812287">
    <property type="component" value="Unassembled WGS sequence"/>
</dbReference>